<organism evidence="2 3">
    <name type="scientific">Parapedobacter luteus</name>
    <dbReference type="NCBI Taxonomy" id="623280"/>
    <lineage>
        <taxon>Bacteria</taxon>
        <taxon>Pseudomonadati</taxon>
        <taxon>Bacteroidota</taxon>
        <taxon>Sphingobacteriia</taxon>
        <taxon>Sphingobacteriales</taxon>
        <taxon>Sphingobacteriaceae</taxon>
        <taxon>Parapedobacter</taxon>
    </lineage>
</organism>
<name>A0A1T5FF85_9SPHI</name>
<dbReference type="STRING" id="623280.SAMN05660226_03961"/>
<dbReference type="PROSITE" id="PS51257">
    <property type="entry name" value="PROKAR_LIPOPROTEIN"/>
    <property type="match status" value="1"/>
</dbReference>
<dbReference type="EMBL" id="FUYS01000015">
    <property type="protein sequence ID" value="SKB94813.1"/>
    <property type="molecule type" value="Genomic_DNA"/>
</dbReference>
<evidence type="ECO:0000256" key="1">
    <source>
        <dbReference type="SAM" id="SignalP"/>
    </source>
</evidence>
<keyword evidence="3" id="KW-1185">Reference proteome</keyword>
<sequence length="203" mass="22594">MKKQFKTIALASIALGLFACFSSCSKDDPAPEIPQEEVGRARLTFTEVAWHGDHADDLENPEVVEVEFDAQGLPPVGAHLHLNAGKTYRLELTTYDFAGRESQHEFVNEAHIHQIFLLGAPDGVLDYQYADPNNARVGITGYLHVLRASDSFIFNLILRHLNEGVKSSITADDWNNPNYTQFSGVNDLDLNVEVHVVEGDHDH</sequence>
<protein>
    <submittedName>
        <fullName evidence="2">Uncharacterized protein</fullName>
    </submittedName>
</protein>
<dbReference type="RefSeq" id="WP_079718566.1">
    <property type="nucleotide sequence ID" value="NZ_FUYS01000015.1"/>
</dbReference>
<dbReference type="OrthoDB" id="978436at2"/>
<accession>A0A1T5FF85</accession>
<reference evidence="2 3" key="1">
    <citation type="submission" date="2017-02" db="EMBL/GenBank/DDBJ databases">
        <authorList>
            <person name="Peterson S.W."/>
        </authorList>
    </citation>
    <scope>NUCLEOTIDE SEQUENCE [LARGE SCALE GENOMIC DNA]</scope>
    <source>
        <strain evidence="2 3">DSM 22899</strain>
    </source>
</reference>
<dbReference type="Proteomes" id="UP000190541">
    <property type="component" value="Unassembled WGS sequence"/>
</dbReference>
<feature type="chain" id="PRO_5011962014" evidence="1">
    <location>
        <begin position="27"/>
        <end position="203"/>
    </location>
</feature>
<dbReference type="AlphaFoldDB" id="A0A1T5FF85"/>
<evidence type="ECO:0000313" key="3">
    <source>
        <dbReference type="Proteomes" id="UP000190541"/>
    </source>
</evidence>
<evidence type="ECO:0000313" key="2">
    <source>
        <dbReference type="EMBL" id="SKB94813.1"/>
    </source>
</evidence>
<keyword evidence="1" id="KW-0732">Signal</keyword>
<proteinExistence type="predicted"/>
<gene>
    <name evidence="2" type="ORF">SAMN05660226_03961</name>
</gene>
<feature type="signal peptide" evidence="1">
    <location>
        <begin position="1"/>
        <end position="26"/>
    </location>
</feature>